<reference evidence="6 7" key="1">
    <citation type="submission" date="2020-08" db="EMBL/GenBank/DDBJ databases">
        <title>Genome sequence of Tessaracoccus defluvii JCM 17540T.</title>
        <authorList>
            <person name="Hyun D.-W."/>
            <person name="Bae J.-W."/>
        </authorList>
    </citation>
    <scope>NUCLEOTIDE SEQUENCE [LARGE SCALE GENOMIC DNA]</scope>
    <source>
        <strain evidence="6 7">JCM 17540</strain>
    </source>
</reference>
<dbReference type="SUPFAM" id="SSF160467">
    <property type="entry name" value="PH0987 N-terminal domain-like"/>
    <property type="match status" value="1"/>
</dbReference>
<evidence type="ECO:0000313" key="7">
    <source>
        <dbReference type="Proteomes" id="UP000516117"/>
    </source>
</evidence>
<dbReference type="Pfam" id="PF02626">
    <property type="entry name" value="CT_A_B"/>
    <property type="match status" value="1"/>
</dbReference>
<dbReference type="Pfam" id="PF02682">
    <property type="entry name" value="CT_C_D"/>
    <property type="match status" value="1"/>
</dbReference>
<dbReference type="GO" id="GO:0016829">
    <property type="term" value="F:lyase activity"/>
    <property type="evidence" value="ECO:0007669"/>
    <property type="project" value="UniProtKB-KW"/>
</dbReference>
<dbReference type="SMART" id="SM00796">
    <property type="entry name" value="AHS1"/>
    <property type="match status" value="1"/>
</dbReference>
<dbReference type="InterPro" id="IPR003833">
    <property type="entry name" value="CT_C_D"/>
</dbReference>
<keyword evidence="3" id="KW-0067">ATP-binding</keyword>
<dbReference type="SMART" id="SM00797">
    <property type="entry name" value="AHS2"/>
    <property type="match status" value="1"/>
</dbReference>
<proteinExistence type="predicted"/>
<evidence type="ECO:0000256" key="3">
    <source>
        <dbReference type="ARBA" id="ARBA00022840"/>
    </source>
</evidence>
<evidence type="ECO:0000313" key="6">
    <source>
        <dbReference type="EMBL" id="QNP57355.1"/>
    </source>
</evidence>
<dbReference type="Gene3D" id="2.40.100.10">
    <property type="entry name" value="Cyclophilin-like"/>
    <property type="match status" value="2"/>
</dbReference>
<dbReference type="InterPro" id="IPR052708">
    <property type="entry name" value="PxpC"/>
</dbReference>
<sequence length="510" mass="51891">MRILPCGERALLLEFDTLDESLAAAARLDAARESGLPQWGGVADVVPAARTVLVTARGLPGLAAAIERLLAADAADAPVPPPPEEVVVPIRYDGDDLADVARLTGLTVAEVVAAHTGTPWRVGFGGFAPGFAYLADGDPRLRVPRLASPRTRVPAGAVALADGFSGIYPTPSPGGWRLLGRTDAVLFDVDRTPPALLRPGMLVRFIAVDALRSRPSAARAEAAPAGGRGLEIVETRFPILVQDRGRPGSGAVGVGASGASDRGAYELGARLVGNGTGEAALEVTLGGATLRAHGACTAVLTGAACPAEAGGRPVSHQTLFVLGDGETLTLGAPPAGLRTYLSVHGGVDVAPVLGSRSRDTLGGIGPSPLRAGDRVPLGASAPGWTPGVGFVPYSAARPAEVELAYLPGPRSDWADGLAGSAWTVGNDVDRVGVRLTGPALGRRGGELPSEGVVLGAVQLPPSGEPVLFLADHPPTGGYPVIGVLTAESADRAAQLRPGDRCRLVAFWHSA</sequence>
<keyword evidence="1" id="KW-0547">Nucleotide-binding</keyword>
<dbReference type="InterPro" id="IPR029000">
    <property type="entry name" value="Cyclophilin-like_dom_sf"/>
</dbReference>
<dbReference type="Proteomes" id="UP000516117">
    <property type="component" value="Chromosome"/>
</dbReference>
<dbReference type="KEGG" id="tdf:H9L22_09055"/>
<dbReference type="PANTHER" id="PTHR43309:SF3">
    <property type="entry name" value="5-OXOPROLINASE SUBUNIT C"/>
    <property type="match status" value="1"/>
</dbReference>
<evidence type="ECO:0000256" key="1">
    <source>
        <dbReference type="ARBA" id="ARBA00022741"/>
    </source>
</evidence>
<evidence type="ECO:0000259" key="5">
    <source>
        <dbReference type="SMART" id="SM00797"/>
    </source>
</evidence>
<keyword evidence="2" id="KW-0378">Hydrolase</keyword>
<dbReference type="EMBL" id="CP060789">
    <property type="protein sequence ID" value="QNP57355.1"/>
    <property type="molecule type" value="Genomic_DNA"/>
</dbReference>
<dbReference type="GO" id="GO:0016787">
    <property type="term" value="F:hydrolase activity"/>
    <property type="evidence" value="ECO:0007669"/>
    <property type="project" value="UniProtKB-KW"/>
</dbReference>
<dbReference type="SUPFAM" id="SSF50891">
    <property type="entry name" value="Cyclophilin-like"/>
    <property type="match status" value="2"/>
</dbReference>
<dbReference type="RefSeq" id="WP_187722444.1">
    <property type="nucleotide sequence ID" value="NZ_BAABBL010000006.1"/>
</dbReference>
<dbReference type="AlphaFoldDB" id="A0A7H0H9Y9"/>
<dbReference type="PANTHER" id="PTHR43309">
    <property type="entry name" value="5-OXOPROLINASE SUBUNIT C"/>
    <property type="match status" value="1"/>
</dbReference>
<dbReference type="Gene3D" id="3.30.1360.40">
    <property type="match status" value="1"/>
</dbReference>
<evidence type="ECO:0000256" key="2">
    <source>
        <dbReference type="ARBA" id="ARBA00022801"/>
    </source>
</evidence>
<evidence type="ECO:0000259" key="4">
    <source>
        <dbReference type="SMART" id="SM00796"/>
    </source>
</evidence>
<dbReference type="GO" id="GO:0005524">
    <property type="term" value="F:ATP binding"/>
    <property type="evidence" value="ECO:0007669"/>
    <property type="project" value="UniProtKB-KW"/>
</dbReference>
<feature type="domain" description="Carboxyltransferase" evidence="5">
    <location>
        <begin position="251"/>
        <end position="507"/>
    </location>
</feature>
<dbReference type="InterPro" id="IPR003778">
    <property type="entry name" value="CT_A_B"/>
</dbReference>
<name>A0A7H0H9Y9_9ACTN</name>
<accession>A0A7H0H9Y9</accession>
<organism evidence="6 7">
    <name type="scientific">Tessaracoccus defluvii</name>
    <dbReference type="NCBI Taxonomy" id="1285901"/>
    <lineage>
        <taxon>Bacteria</taxon>
        <taxon>Bacillati</taxon>
        <taxon>Actinomycetota</taxon>
        <taxon>Actinomycetes</taxon>
        <taxon>Propionibacteriales</taxon>
        <taxon>Propionibacteriaceae</taxon>
        <taxon>Tessaracoccus</taxon>
    </lineage>
</organism>
<feature type="domain" description="Carboxyltransferase" evidence="4">
    <location>
        <begin position="1"/>
        <end position="197"/>
    </location>
</feature>
<gene>
    <name evidence="6" type="ORF">H9L22_09055</name>
</gene>
<protein>
    <submittedName>
        <fullName evidence="6">5-oxoprolinase/urea amidolyase family protein</fullName>
    </submittedName>
</protein>
<keyword evidence="6" id="KW-0456">Lyase</keyword>
<keyword evidence="7" id="KW-1185">Reference proteome</keyword>